<dbReference type="RefSeq" id="XP_065675099.1">
    <property type="nucleotide sequence ID" value="XM_065819027.1"/>
</dbReference>
<keyword evidence="1" id="KW-1185">Reference proteome</keyword>
<evidence type="ECO:0000313" key="2">
    <source>
        <dbReference type="RefSeq" id="XP_065675098.1"/>
    </source>
</evidence>
<evidence type="ECO:0000313" key="4">
    <source>
        <dbReference type="RefSeq" id="XP_065675100.1"/>
    </source>
</evidence>
<protein>
    <submittedName>
        <fullName evidence="2 3">Uncharacterized protein LOC100205540</fullName>
    </submittedName>
</protein>
<dbReference type="RefSeq" id="XP_065675098.1">
    <property type="nucleotide sequence ID" value="XM_065819026.1"/>
</dbReference>
<dbReference type="GeneID" id="100205540"/>
<evidence type="ECO:0000313" key="1">
    <source>
        <dbReference type="Proteomes" id="UP001652625"/>
    </source>
</evidence>
<accession>A0ABM4DKN7</accession>
<name>A0ABM4DKN7_HYDVU</name>
<sequence length="227" mass="26598">MEVELKYVFSSDLILRCRYTNGHPIPIEVVDLVDILEKLKSCLKTQGSLRSRAVSDPGLKRKPFHILKNLILSPSCETLESRKQIFHPVHTLNKHRVYFEQANSVILQMSPAMKLRRRTLYPVTNEESPEDLETEDEKFLNYSKNSSNRSEDDKRLDFVYISTFDRFDKAENFLRRIKNTKKTFSLEIDVGVGNQISISYQQLLNFDCEYMILKCFKTDSFVLIKPF</sequence>
<proteinExistence type="predicted"/>
<organism evidence="1 2">
    <name type="scientific">Hydra vulgaris</name>
    <name type="common">Hydra</name>
    <name type="synonym">Hydra attenuata</name>
    <dbReference type="NCBI Taxonomy" id="6087"/>
    <lineage>
        <taxon>Eukaryota</taxon>
        <taxon>Metazoa</taxon>
        <taxon>Cnidaria</taxon>
        <taxon>Hydrozoa</taxon>
        <taxon>Hydroidolina</taxon>
        <taxon>Anthoathecata</taxon>
        <taxon>Aplanulata</taxon>
        <taxon>Hydridae</taxon>
        <taxon>Hydra</taxon>
    </lineage>
</organism>
<gene>
    <name evidence="2 3 4" type="primary">LOC100205540</name>
</gene>
<evidence type="ECO:0000313" key="3">
    <source>
        <dbReference type="RefSeq" id="XP_065675099.1"/>
    </source>
</evidence>
<dbReference type="RefSeq" id="XP_065675100.1">
    <property type="nucleotide sequence ID" value="XM_065819028.1"/>
</dbReference>
<dbReference type="Proteomes" id="UP001652625">
    <property type="component" value="Chromosome 15"/>
</dbReference>
<reference evidence="2 3" key="1">
    <citation type="submission" date="2025-05" db="UniProtKB">
        <authorList>
            <consortium name="RefSeq"/>
        </authorList>
    </citation>
    <scope>IDENTIFICATION</scope>
</reference>